<dbReference type="GO" id="GO:0009306">
    <property type="term" value="P:protein secretion"/>
    <property type="evidence" value="ECO:0007669"/>
    <property type="project" value="InterPro"/>
</dbReference>
<dbReference type="Pfam" id="PF00771">
    <property type="entry name" value="FHIPEP"/>
    <property type="match status" value="1"/>
</dbReference>
<dbReference type="Proteomes" id="UP000253934">
    <property type="component" value="Unassembled WGS sequence"/>
</dbReference>
<comment type="subcellular location">
    <subcellularLocation>
        <location evidence="1 7">Cell membrane</location>
        <topology evidence="1 7">Multi-pass membrane protein</topology>
    </subcellularLocation>
</comment>
<keyword evidence="8" id="KW-0966">Cell projection</keyword>
<comment type="caution">
    <text evidence="8">The sequence shown here is derived from an EMBL/GenBank/DDBJ whole genome shotgun (WGS) entry which is preliminary data.</text>
</comment>
<evidence type="ECO:0000256" key="4">
    <source>
        <dbReference type="ARBA" id="ARBA00022692"/>
    </source>
</evidence>
<keyword evidence="4 7" id="KW-0812">Transmembrane</keyword>
<keyword evidence="9" id="KW-1185">Reference proteome</keyword>
<name>A0A369KW72_9BACT</name>
<feature type="transmembrane region" description="Helical" evidence="7">
    <location>
        <begin position="295"/>
        <end position="312"/>
    </location>
</feature>
<keyword evidence="7" id="KW-1005">Bacterial flagellum biogenesis</keyword>
<dbReference type="PRINTS" id="PR00949">
    <property type="entry name" value="TYPE3IMAPROT"/>
</dbReference>
<keyword evidence="8" id="KW-0282">Flagellum</keyword>
<organism evidence="8 9">
    <name type="scientific">Spirobacillus cienkowskii</name>
    <dbReference type="NCBI Taxonomy" id="495820"/>
    <lineage>
        <taxon>Bacteria</taxon>
        <taxon>Pseudomonadati</taxon>
        <taxon>Bdellovibrionota</taxon>
        <taxon>Oligoflexia</taxon>
        <taxon>Silvanigrellales</taxon>
        <taxon>Spirobacillus</taxon>
    </lineage>
</organism>
<dbReference type="EMBL" id="QOVW01000010">
    <property type="protein sequence ID" value="RDB37067.1"/>
    <property type="molecule type" value="Genomic_DNA"/>
</dbReference>
<evidence type="ECO:0000256" key="6">
    <source>
        <dbReference type="ARBA" id="ARBA00023136"/>
    </source>
</evidence>
<dbReference type="PIRSF" id="PIRSF005419">
    <property type="entry name" value="FlhA"/>
    <property type="match status" value="1"/>
</dbReference>
<feature type="transmembrane region" description="Helical" evidence="7">
    <location>
        <begin position="255"/>
        <end position="275"/>
    </location>
</feature>
<protein>
    <recommendedName>
        <fullName evidence="7">Flagellar biosynthesis protein FlhA</fullName>
    </recommendedName>
</protein>
<dbReference type="Gene3D" id="1.10.8.540">
    <property type="entry name" value="FHIPEP family, domain 3"/>
    <property type="match status" value="1"/>
</dbReference>
<feature type="transmembrane region" description="Helical" evidence="7">
    <location>
        <begin position="28"/>
        <end position="46"/>
    </location>
</feature>
<gene>
    <name evidence="7 8" type="primary">flhA</name>
    <name evidence="8" type="ORF">DCC88_01840</name>
</gene>
<dbReference type="GO" id="GO:0005886">
    <property type="term" value="C:plasma membrane"/>
    <property type="evidence" value="ECO:0007669"/>
    <property type="project" value="UniProtKB-SubCell"/>
</dbReference>
<dbReference type="InterPro" id="IPR025505">
    <property type="entry name" value="FHIPEP_CS"/>
</dbReference>
<reference evidence="8" key="1">
    <citation type="submission" date="2018-04" db="EMBL/GenBank/DDBJ databases">
        <title>Draft genome sequence of the Candidatus Spirobacillus cienkowskii, a pathogen of freshwater Daphnia species, reconstructed from hemolymph metagenomic reads.</title>
        <authorList>
            <person name="Bresciani L."/>
            <person name="Lemos L.N."/>
            <person name="Wale N."/>
            <person name="Lin J.Y."/>
            <person name="Fernandes G.R."/>
            <person name="Duffy M.A."/>
            <person name="Rodrigues J.M."/>
        </authorList>
    </citation>
    <scope>NUCLEOTIDE SEQUENCE [LARGE SCALE GENOMIC DNA]</scope>
    <source>
        <strain evidence="8">Binning01</strain>
    </source>
</reference>
<dbReference type="InterPro" id="IPR042193">
    <property type="entry name" value="FHIPEP_3"/>
</dbReference>
<evidence type="ECO:0000256" key="1">
    <source>
        <dbReference type="ARBA" id="ARBA00004651"/>
    </source>
</evidence>
<dbReference type="PANTHER" id="PTHR30161">
    <property type="entry name" value="FLAGELLAR EXPORT PROTEIN, MEMBRANE FLHA SUBUNIT-RELATED"/>
    <property type="match status" value="1"/>
</dbReference>
<keyword evidence="3 7" id="KW-1003">Cell membrane</keyword>
<dbReference type="AlphaFoldDB" id="A0A369KW72"/>
<evidence type="ECO:0000256" key="5">
    <source>
        <dbReference type="ARBA" id="ARBA00022989"/>
    </source>
</evidence>
<sequence>MSNTQNQIGEGGLLTTSQSSFLSRSPDLMIATVIIGTVLMMIFPLPAVLIDLMLALSISVSLIILMVSIYITKPLEFGVFPTLLLISTLFRLSLNVATTRNILLHGADGDVANLVVAFGKVVVGGNFFVGFVIFVILMVINFIVITKGAGRVAEVAARFTLDAMPGKQMAIDAELNAGHINADEAKKRRKSVEKEADFYGAMDGASKFVRGDAIAGIIITLVNIIVGFAIGILMYKLPPVDAVAKFTLLAVGDGLISAIPALMISTAAGIIVTRATSEGNLGVEVLNQIRIHPKAFYIAAGLIFLLAIIPGFPKIPFFTLSIFLAFLGRASSKWIERKNITDENLKYADDLKKGEKDTNSLDNLMKVDMIAIEVGHALVPLIDPAQDGEIVDRIQGIRKQFAQEMGIIIPQVQLRDNLQLEPGGYQILLKGNKIAFGNLMVDYFLAMDPGTVEHPIHGEVTKDPVYGLPAIWVHKRDKEEAVFRGYTVVNCSTVIATNITKVLKEHAADLLTRQDVQYLIDKLKESNPKVVDEVMQSDRLNLGEIVKVMQNLLREDVSVRDILTLFECLADHCRIIKNPDVLAEQCRKNFGRNIVQKYTNEKDELIVVTFDRLIEDILSGGLVTTENGSTYLNLDAKNAQEILQKLLRSMQIFDKEGTQPILLISARMRQAFYKLVSRYVPHLVVLSYDEIPAEINVKNLELIV</sequence>
<keyword evidence="5 7" id="KW-1133">Transmembrane helix</keyword>
<dbReference type="PANTHER" id="PTHR30161:SF1">
    <property type="entry name" value="FLAGELLAR BIOSYNTHESIS PROTEIN FLHA-RELATED"/>
    <property type="match status" value="1"/>
</dbReference>
<dbReference type="PROSITE" id="PS00994">
    <property type="entry name" value="FHIPEP"/>
    <property type="match status" value="1"/>
</dbReference>
<dbReference type="Gene3D" id="3.40.50.12790">
    <property type="entry name" value="FHIPEP family, domain 4"/>
    <property type="match status" value="1"/>
</dbReference>
<evidence type="ECO:0000256" key="3">
    <source>
        <dbReference type="ARBA" id="ARBA00022475"/>
    </source>
</evidence>
<dbReference type="GO" id="GO:0044780">
    <property type="term" value="P:bacterial-type flagellum assembly"/>
    <property type="evidence" value="ECO:0007669"/>
    <property type="project" value="InterPro"/>
</dbReference>
<evidence type="ECO:0000256" key="2">
    <source>
        <dbReference type="ARBA" id="ARBA00008835"/>
    </source>
</evidence>
<feature type="transmembrane region" description="Helical" evidence="7">
    <location>
        <begin position="117"/>
        <end position="144"/>
    </location>
</feature>
<keyword evidence="6 7" id="KW-0472">Membrane</keyword>
<dbReference type="Gene3D" id="3.40.30.60">
    <property type="entry name" value="FHIPEP family, domain 1"/>
    <property type="match status" value="1"/>
</dbReference>
<evidence type="ECO:0000313" key="8">
    <source>
        <dbReference type="EMBL" id="RDB37067.1"/>
    </source>
</evidence>
<proteinExistence type="inferred from homology"/>
<keyword evidence="7" id="KW-1006">Bacterial flagellum protein export</keyword>
<dbReference type="NCBIfam" id="TIGR01398">
    <property type="entry name" value="FlhA"/>
    <property type="match status" value="1"/>
</dbReference>
<keyword evidence="7" id="KW-0813">Transport</keyword>
<dbReference type="InterPro" id="IPR042194">
    <property type="entry name" value="FHIPEP_1"/>
</dbReference>
<comment type="similarity">
    <text evidence="2 7">Belongs to the FHIPEP (flagella/HR/invasion proteins export pore) family.</text>
</comment>
<feature type="transmembrane region" description="Helical" evidence="7">
    <location>
        <begin position="52"/>
        <end position="71"/>
    </location>
</feature>
<keyword evidence="8" id="KW-0969">Cilium</keyword>
<dbReference type="InterPro" id="IPR042196">
    <property type="entry name" value="FHIPEP_4"/>
</dbReference>
<comment type="function">
    <text evidence="7">Required for formation of the rod structure of the flagellar apparatus. Together with FliI and FliH, may constitute the export apparatus of flagellin.</text>
</comment>
<evidence type="ECO:0000313" key="9">
    <source>
        <dbReference type="Proteomes" id="UP000253934"/>
    </source>
</evidence>
<feature type="transmembrane region" description="Helical" evidence="7">
    <location>
        <begin position="213"/>
        <end position="235"/>
    </location>
</feature>
<feature type="transmembrane region" description="Helical" evidence="7">
    <location>
        <begin position="78"/>
        <end position="97"/>
    </location>
</feature>
<dbReference type="InterPro" id="IPR006301">
    <property type="entry name" value="FlhA"/>
</dbReference>
<keyword evidence="7" id="KW-0653">Protein transport</keyword>
<dbReference type="InterPro" id="IPR001712">
    <property type="entry name" value="T3SS_FHIPEP"/>
</dbReference>
<evidence type="ECO:0000256" key="7">
    <source>
        <dbReference type="RuleBase" id="RU364093"/>
    </source>
</evidence>
<accession>A0A369KW72</accession>